<reference evidence="1 2" key="1">
    <citation type="submission" date="2024-09" db="EMBL/GenBank/DDBJ databases">
        <authorList>
            <person name="Sun Q."/>
            <person name="Mori K."/>
        </authorList>
    </citation>
    <scope>NUCLEOTIDE SEQUENCE [LARGE SCALE GENOMIC DNA]</scope>
    <source>
        <strain evidence="1 2">CECT 8300</strain>
    </source>
</reference>
<dbReference type="Proteomes" id="UP001589590">
    <property type="component" value="Unassembled WGS sequence"/>
</dbReference>
<name>A0ABV5GXD1_9FLAO</name>
<organism evidence="1 2">
    <name type="scientific">Algibacter miyuki</name>
    <dbReference type="NCBI Taxonomy" id="1306933"/>
    <lineage>
        <taxon>Bacteria</taxon>
        <taxon>Pseudomonadati</taxon>
        <taxon>Bacteroidota</taxon>
        <taxon>Flavobacteriia</taxon>
        <taxon>Flavobacteriales</taxon>
        <taxon>Flavobacteriaceae</taxon>
        <taxon>Algibacter</taxon>
    </lineage>
</organism>
<dbReference type="EMBL" id="JBHMFA010000004">
    <property type="protein sequence ID" value="MFB9104146.1"/>
    <property type="molecule type" value="Genomic_DNA"/>
</dbReference>
<protein>
    <submittedName>
        <fullName evidence="1">Uncharacterized protein</fullName>
    </submittedName>
</protein>
<sequence length="49" mass="5718">MSEAQNSETDRQKNQSIYLSIDHLQAGDYQLNITLKNKVLKTIPFHRET</sequence>
<dbReference type="RefSeq" id="WP_290271569.1">
    <property type="nucleotide sequence ID" value="NZ_JAUFQP010000010.1"/>
</dbReference>
<keyword evidence="2" id="KW-1185">Reference proteome</keyword>
<gene>
    <name evidence="1" type="ORF">ACFFU1_04515</name>
</gene>
<accession>A0ABV5GXD1</accession>
<proteinExistence type="predicted"/>
<comment type="caution">
    <text evidence="1">The sequence shown here is derived from an EMBL/GenBank/DDBJ whole genome shotgun (WGS) entry which is preliminary data.</text>
</comment>
<evidence type="ECO:0000313" key="2">
    <source>
        <dbReference type="Proteomes" id="UP001589590"/>
    </source>
</evidence>
<evidence type="ECO:0000313" key="1">
    <source>
        <dbReference type="EMBL" id="MFB9104146.1"/>
    </source>
</evidence>